<evidence type="ECO:0000256" key="1">
    <source>
        <dbReference type="PROSITE-ProRule" id="PRU00042"/>
    </source>
</evidence>
<feature type="domain" description="C2H2-type" evidence="3">
    <location>
        <begin position="456"/>
        <end position="483"/>
    </location>
</feature>
<evidence type="ECO:0000313" key="4">
    <source>
        <dbReference type="EMBL" id="KZS87826.1"/>
    </source>
</evidence>
<accession>A0A164NLP2</accession>
<dbReference type="EMBL" id="KV419443">
    <property type="protein sequence ID" value="KZS87826.1"/>
    <property type="molecule type" value="Genomic_DNA"/>
</dbReference>
<gene>
    <name evidence="4" type="ORF">SISNIDRAFT_470587</name>
</gene>
<protein>
    <recommendedName>
        <fullName evidence="3">C2H2-type domain-containing protein</fullName>
    </recommendedName>
</protein>
<keyword evidence="5" id="KW-1185">Reference proteome</keyword>
<sequence>MDILEFGNRSQLPVTRNFGKSPVVTGLWNSSSLPRFSCPVISFFSSFNPSAVCPTPPAVALLRTVSFFNIVKAQVNISNVCAQNHSKWPQLTPFRLFPQPCPIPGCVVVMNSLDDAQKHSLAHPDDNHCTQCPLVFHTPEARRKHVKVLHQPAVQLSFNGAKYKLYRQLTGTFACPVTPCSDGTPQEPFATSIPVNMQNHWNRRHKELHAGFLASSAAQLDCSLFLEDQPPVQTQALVIDVDAENSVSQPPVDPSHESSITETFPFGELPDEDIIPTMSPPTEKTPPPNQASVEDYDSEEEDSLSLSSVSDLDDQDADSEADDGDEDSDSALFPAQKRSQARAEQAMRIAEVHQGAISTSTTPPSTTSFIRSDHHLFIMGYVIHVGFGVAICTNCREAISPKTLIAHARTHGVPVLPQKMTDAVVANFKLVSPPQANRLAVSAPVPYLQPPVLGCFGCNSCSYAAKNSSTVKDHQKDHHPDQPRLPPLQSIHAQRLNTATQTAYFQVDISLPQFESPTEARVFLEKAIAQQNDREAHYERLPPTNKHVDIWPRKSRWHQALRSADRIRVHALGSYPSNHVPEDAWLLRIRKPVLRYFKKAIAGTAGLTPDTRAQLKNPYPKEFNHNHASYSEPQESVTFSTYARYGVQILATLLRSFHRPLAPHICALYQAVRDKAPGNQILPLIQPVFFSLVQRFSGRVADDDFRCPLLCANIATNVNAEGQLRDIRAISPTFTRLQWCIRAIVATHIFQRLPGLSEDAACVAIADLIVEHEPTTFGRNRRNIHTIKYIIDGSPSKPSLVFSEDGKAVSCRGDFLPLQDLCSGTNSGLDDVETEFFNTILRGLPYPELKALLARYYDSRDAGVRAHDNHRSTTPGYTFIWDKRNPFEEFRYRFLCDLVDQKVDCNGNNFWVDGKLNPAAIAHWNRQIALWWERTVIVAHMTAGGPSRAPELATTTSTQLHDGDRKVHCCQDHLCLLCTYSKSSENTSVDKMVLKPLPKRLSIIITMFLILVRPAEQALAPYAGMTAQQQENYASHLFVAEGDIIPAARIRFLMRKFSDAYFHVPLSFNQIRHILKGIILRESGYD</sequence>
<dbReference type="Pfam" id="PF12013">
    <property type="entry name" value="OrsD"/>
    <property type="match status" value="1"/>
</dbReference>
<proteinExistence type="predicted"/>
<feature type="compositionally biased region" description="Acidic residues" evidence="2">
    <location>
        <begin position="294"/>
        <end position="303"/>
    </location>
</feature>
<evidence type="ECO:0000313" key="5">
    <source>
        <dbReference type="Proteomes" id="UP000076722"/>
    </source>
</evidence>
<evidence type="ECO:0000259" key="3">
    <source>
        <dbReference type="PROSITE" id="PS50157"/>
    </source>
</evidence>
<keyword evidence="1" id="KW-0863">Zinc-finger</keyword>
<feature type="compositionally biased region" description="Acidic residues" evidence="2">
    <location>
        <begin position="311"/>
        <end position="329"/>
    </location>
</feature>
<dbReference type="PROSITE" id="PS50157">
    <property type="entry name" value="ZINC_FINGER_C2H2_2"/>
    <property type="match status" value="1"/>
</dbReference>
<dbReference type="PROSITE" id="PS00028">
    <property type="entry name" value="ZINC_FINGER_C2H2_1"/>
    <property type="match status" value="1"/>
</dbReference>
<evidence type="ECO:0000256" key="2">
    <source>
        <dbReference type="SAM" id="MobiDB-lite"/>
    </source>
</evidence>
<keyword evidence="1" id="KW-0862">Zinc</keyword>
<organism evidence="4 5">
    <name type="scientific">Sistotremastrum niveocremeum HHB9708</name>
    <dbReference type="NCBI Taxonomy" id="1314777"/>
    <lineage>
        <taxon>Eukaryota</taxon>
        <taxon>Fungi</taxon>
        <taxon>Dikarya</taxon>
        <taxon>Basidiomycota</taxon>
        <taxon>Agaricomycotina</taxon>
        <taxon>Agaricomycetes</taxon>
        <taxon>Sistotremastrales</taxon>
        <taxon>Sistotremastraceae</taxon>
        <taxon>Sertulicium</taxon>
        <taxon>Sertulicium niveocremeum</taxon>
    </lineage>
</organism>
<feature type="region of interest" description="Disordered" evidence="2">
    <location>
        <begin position="245"/>
        <end position="347"/>
    </location>
</feature>
<dbReference type="GO" id="GO:0008270">
    <property type="term" value="F:zinc ion binding"/>
    <property type="evidence" value="ECO:0007669"/>
    <property type="project" value="UniProtKB-KW"/>
</dbReference>
<dbReference type="STRING" id="1314777.A0A164NLP2"/>
<dbReference type="InterPro" id="IPR013087">
    <property type="entry name" value="Znf_C2H2_type"/>
</dbReference>
<dbReference type="InterPro" id="IPR022698">
    <property type="entry name" value="OrsD"/>
</dbReference>
<dbReference type="OrthoDB" id="2507344at2759"/>
<dbReference type="SMART" id="SM00355">
    <property type="entry name" value="ZnF_C2H2"/>
    <property type="match status" value="5"/>
</dbReference>
<reference evidence="4 5" key="1">
    <citation type="journal article" date="2016" name="Mol. Biol. Evol.">
        <title>Comparative Genomics of Early-Diverging Mushroom-Forming Fungi Provides Insights into the Origins of Lignocellulose Decay Capabilities.</title>
        <authorList>
            <person name="Nagy L.G."/>
            <person name="Riley R."/>
            <person name="Tritt A."/>
            <person name="Adam C."/>
            <person name="Daum C."/>
            <person name="Floudas D."/>
            <person name="Sun H."/>
            <person name="Yadav J.S."/>
            <person name="Pangilinan J."/>
            <person name="Larsson K.H."/>
            <person name="Matsuura K."/>
            <person name="Barry K."/>
            <person name="Labutti K."/>
            <person name="Kuo R."/>
            <person name="Ohm R.A."/>
            <person name="Bhattacharya S.S."/>
            <person name="Shirouzu T."/>
            <person name="Yoshinaga Y."/>
            <person name="Martin F.M."/>
            <person name="Grigoriev I.V."/>
            <person name="Hibbett D.S."/>
        </authorList>
    </citation>
    <scope>NUCLEOTIDE SEQUENCE [LARGE SCALE GENOMIC DNA]</scope>
    <source>
        <strain evidence="4 5">HHB9708</strain>
    </source>
</reference>
<dbReference type="Proteomes" id="UP000076722">
    <property type="component" value="Unassembled WGS sequence"/>
</dbReference>
<name>A0A164NLP2_9AGAM</name>
<keyword evidence="1" id="KW-0479">Metal-binding</keyword>
<dbReference type="AlphaFoldDB" id="A0A164NLP2"/>